<dbReference type="OrthoDB" id="2433079at2759"/>
<evidence type="ECO:0000256" key="1">
    <source>
        <dbReference type="SAM" id="MobiDB-lite"/>
    </source>
</evidence>
<protein>
    <submittedName>
        <fullName evidence="3">Uncharacterized protein</fullName>
    </submittedName>
</protein>
<sequence>MNSSTTILFTPPSSPSYSTLTFSQQQQQSSSHPQQLPATKTLFHNPISIPQQQQQHTTIHQHATFNINTNSIPLSSSNTKPNRHSLPKSSNIWQQHQQQMQQQQQQHLQNYQQQQQQAMLASPPPSPLSLDNRRAGLPRLSLDTSQERLSQKSPTIIQHGDQSYLKLFSPTLVDSPVSYLDEKQQIADKKMWENGPDEAFQKQLDMERRDAHKARSRQQLRGFLLGLWLGFLMGLLVIQQTSAKVFIPAHLARHDTSPLMLFTVLLSCVAVYRSGTRCIMAAIATCVAVLTCFATLIVNQTRYAPQFIVYRSAGGEDATLSASSS</sequence>
<feature type="transmembrane region" description="Helical" evidence="2">
    <location>
        <begin position="251"/>
        <end position="272"/>
    </location>
</feature>
<feature type="region of interest" description="Disordered" evidence="1">
    <location>
        <begin position="1"/>
        <end position="35"/>
    </location>
</feature>
<accession>A0A197K658</accession>
<organism evidence="3 4">
    <name type="scientific">Linnemannia elongata AG-77</name>
    <dbReference type="NCBI Taxonomy" id="1314771"/>
    <lineage>
        <taxon>Eukaryota</taxon>
        <taxon>Fungi</taxon>
        <taxon>Fungi incertae sedis</taxon>
        <taxon>Mucoromycota</taxon>
        <taxon>Mortierellomycotina</taxon>
        <taxon>Mortierellomycetes</taxon>
        <taxon>Mortierellales</taxon>
        <taxon>Mortierellaceae</taxon>
        <taxon>Linnemannia</taxon>
    </lineage>
</organism>
<feature type="region of interest" description="Disordered" evidence="1">
    <location>
        <begin position="69"/>
        <end position="134"/>
    </location>
</feature>
<dbReference type="STRING" id="1314771.A0A197K658"/>
<dbReference type="EMBL" id="KV442022">
    <property type="protein sequence ID" value="OAQ33142.1"/>
    <property type="molecule type" value="Genomic_DNA"/>
</dbReference>
<keyword evidence="2" id="KW-1133">Transmembrane helix</keyword>
<keyword evidence="2" id="KW-0812">Transmembrane</keyword>
<feature type="compositionally biased region" description="Polar residues" evidence="1">
    <location>
        <begin position="69"/>
        <end position="80"/>
    </location>
</feature>
<feature type="compositionally biased region" description="Low complexity" evidence="1">
    <location>
        <begin position="94"/>
        <end position="121"/>
    </location>
</feature>
<feature type="transmembrane region" description="Helical" evidence="2">
    <location>
        <begin position="222"/>
        <end position="239"/>
    </location>
</feature>
<keyword evidence="4" id="KW-1185">Reference proteome</keyword>
<dbReference type="Proteomes" id="UP000078512">
    <property type="component" value="Unassembled WGS sequence"/>
</dbReference>
<dbReference type="AlphaFoldDB" id="A0A197K658"/>
<feature type="transmembrane region" description="Helical" evidence="2">
    <location>
        <begin position="279"/>
        <end position="298"/>
    </location>
</feature>
<gene>
    <name evidence="3" type="ORF">K457DRAFT_134759</name>
</gene>
<evidence type="ECO:0000313" key="4">
    <source>
        <dbReference type="Proteomes" id="UP000078512"/>
    </source>
</evidence>
<feature type="compositionally biased region" description="Low complexity" evidence="1">
    <location>
        <begin position="8"/>
        <end position="35"/>
    </location>
</feature>
<name>A0A197K658_9FUNG</name>
<reference evidence="3 4" key="1">
    <citation type="submission" date="2016-05" db="EMBL/GenBank/DDBJ databases">
        <title>Genome sequencing reveals origins of a unique bacterial endosymbiosis in the earliest lineages of terrestrial Fungi.</title>
        <authorList>
            <consortium name="DOE Joint Genome Institute"/>
            <person name="Uehling J."/>
            <person name="Gryganskyi A."/>
            <person name="Hameed K."/>
            <person name="Tschaplinski T."/>
            <person name="Misztal P."/>
            <person name="Wu S."/>
            <person name="Desiro A."/>
            <person name="Vande Pol N."/>
            <person name="Du Z.-Y."/>
            <person name="Zienkiewicz A."/>
            <person name="Zienkiewicz K."/>
            <person name="Morin E."/>
            <person name="Tisserant E."/>
            <person name="Splivallo R."/>
            <person name="Hainaut M."/>
            <person name="Henrissat B."/>
            <person name="Ohm R."/>
            <person name="Kuo A."/>
            <person name="Yan J."/>
            <person name="Lipzen A."/>
            <person name="Nolan M."/>
            <person name="Labutti K."/>
            <person name="Barry K."/>
            <person name="Goldstein A."/>
            <person name="Labbe J."/>
            <person name="Schadt C."/>
            <person name="Tuskan G."/>
            <person name="Grigoriev I."/>
            <person name="Martin F."/>
            <person name="Vilgalys R."/>
            <person name="Bonito G."/>
        </authorList>
    </citation>
    <scope>NUCLEOTIDE SEQUENCE [LARGE SCALE GENOMIC DNA]</scope>
    <source>
        <strain evidence="3 4">AG-77</strain>
    </source>
</reference>
<proteinExistence type="predicted"/>
<keyword evidence="2" id="KW-0472">Membrane</keyword>
<evidence type="ECO:0000256" key="2">
    <source>
        <dbReference type="SAM" id="Phobius"/>
    </source>
</evidence>
<evidence type="ECO:0000313" key="3">
    <source>
        <dbReference type="EMBL" id="OAQ33142.1"/>
    </source>
</evidence>